<protein>
    <submittedName>
        <fullName evidence="2">Uncharacterized protein</fullName>
    </submittedName>
</protein>
<dbReference type="AlphaFoldDB" id="A0A1H9XF61"/>
<evidence type="ECO:0000313" key="2">
    <source>
        <dbReference type="EMBL" id="SES44754.1"/>
    </source>
</evidence>
<name>A0A1H9XF61_9PSEU</name>
<feature type="transmembrane region" description="Helical" evidence="1">
    <location>
        <begin position="30"/>
        <end position="47"/>
    </location>
</feature>
<dbReference type="RefSeq" id="WP_170176512.1">
    <property type="nucleotide sequence ID" value="NZ_FOFT01000014.1"/>
</dbReference>
<proteinExistence type="predicted"/>
<keyword evidence="1" id="KW-0472">Membrane</keyword>
<keyword evidence="1" id="KW-1133">Transmembrane helix</keyword>
<organism evidence="2 3">
    <name type="scientific">Lentzea flaviverrucosa</name>
    <dbReference type="NCBI Taxonomy" id="200379"/>
    <lineage>
        <taxon>Bacteria</taxon>
        <taxon>Bacillati</taxon>
        <taxon>Actinomycetota</taxon>
        <taxon>Actinomycetes</taxon>
        <taxon>Pseudonocardiales</taxon>
        <taxon>Pseudonocardiaceae</taxon>
        <taxon>Lentzea</taxon>
    </lineage>
</organism>
<keyword evidence="3" id="KW-1185">Reference proteome</keyword>
<gene>
    <name evidence="2" type="ORF">SAMN05216195_114272</name>
</gene>
<evidence type="ECO:0000256" key="1">
    <source>
        <dbReference type="SAM" id="Phobius"/>
    </source>
</evidence>
<dbReference type="Proteomes" id="UP000199028">
    <property type="component" value="Unassembled WGS sequence"/>
</dbReference>
<accession>A0A1H9XF61</accession>
<sequence length="54" mass="5851">MDPRSRNGIVGMFLAAAATVATLLLELPLVVPILLFLGGCLLGVYVVRQSLRRR</sequence>
<feature type="transmembrane region" description="Helical" evidence="1">
    <location>
        <begin position="7"/>
        <end position="24"/>
    </location>
</feature>
<dbReference type="EMBL" id="FOFT01000014">
    <property type="protein sequence ID" value="SES44754.1"/>
    <property type="molecule type" value="Genomic_DNA"/>
</dbReference>
<reference evidence="3" key="1">
    <citation type="submission" date="2016-10" db="EMBL/GenBank/DDBJ databases">
        <authorList>
            <person name="Varghese N."/>
            <person name="Submissions S."/>
        </authorList>
    </citation>
    <scope>NUCLEOTIDE SEQUENCE [LARGE SCALE GENOMIC DNA]</scope>
    <source>
        <strain evidence="3">CGMCC 4.578</strain>
    </source>
</reference>
<keyword evidence="1" id="KW-0812">Transmembrane</keyword>
<evidence type="ECO:0000313" key="3">
    <source>
        <dbReference type="Proteomes" id="UP000199028"/>
    </source>
</evidence>